<dbReference type="AlphaFoldDB" id="A0A1W1CIQ3"/>
<keyword evidence="4" id="KW-0378">Hydrolase</keyword>
<name>A0A1W1CIQ3_9ZZZZ</name>
<dbReference type="EMBL" id="FPHE01000144">
    <property type="protein sequence ID" value="SFV65572.1"/>
    <property type="molecule type" value="Genomic_DNA"/>
</dbReference>
<dbReference type="GO" id="GO:0046872">
    <property type="term" value="F:metal ion binding"/>
    <property type="evidence" value="ECO:0007669"/>
    <property type="project" value="UniProtKB-KW"/>
</dbReference>
<proteinExistence type="inferred from homology"/>
<keyword evidence="5" id="KW-0460">Magnesium</keyword>
<evidence type="ECO:0000259" key="7">
    <source>
        <dbReference type="Pfam" id="PF01850"/>
    </source>
</evidence>
<comment type="cofactor">
    <cofactor evidence="1">
        <name>Mg(2+)</name>
        <dbReference type="ChEBI" id="CHEBI:18420"/>
    </cofactor>
</comment>
<organism evidence="8">
    <name type="scientific">hydrothermal vent metagenome</name>
    <dbReference type="NCBI Taxonomy" id="652676"/>
    <lineage>
        <taxon>unclassified sequences</taxon>
        <taxon>metagenomes</taxon>
        <taxon>ecological metagenomes</taxon>
    </lineage>
</organism>
<dbReference type="InterPro" id="IPR002716">
    <property type="entry name" value="PIN_dom"/>
</dbReference>
<keyword evidence="2" id="KW-0540">Nuclease</keyword>
<comment type="similarity">
    <text evidence="6">Belongs to the PINc/VapC protein family.</text>
</comment>
<evidence type="ECO:0000256" key="6">
    <source>
        <dbReference type="ARBA" id="ARBA00038093"/>
    </source>
</evidence>
<gene>
    <name evidence="8" type="ORF">MNB_SV-12-1966</name>
</gene>
<dbReference type="InterPro" id="IPR029060">
    <property type="entry name" value="PIN-like_dom_sf"/>
</dbReference>
<dbReference type="GO" id="GO:0004518">
    <property type="term" value="F:nuclease activity"/>
    <property type="evidence" value="ECO:0007669"/>
    <property type="project" value="UniProtKB-KW"/>
</dbReference>
<dbReference type="Pfam" id="PF01850">
    <property type="entry name" value="PIN"/>
    <property type="match status" value="1"/>
</dbReference>
<dbReference type="PANTHER" id="PTHR33653:SF1">
    <property type="entry name" value="RIBONUCLEASE VAPC2"/>
    <property type="match status" value="1"/>
</dbReference>
<keyword evidence="3" id="KW-0479">Metal-binding</keyword>
<reference evidence="8" key="1">
    <citation type="submission" date="2016-10" db="EMBL/GenBank/DDBJ databases">
        <authorList>
            <person name="de Groot N.N."/>
        </authorList>
    </citation>
    <scope>NUCLEOTIDE SEQUENCE</scope>
</reference>
<evidence type="ECO:0000256" key="2">
    <source>
        <dbReference type="ARBA" id="ARBA00022722"/>
    </source>
</evidence>
<evidence type="ECO:0000256" key="3">
    <source>
        <dbReference type="ARBA" id="ARBA00022723"/>
    </source>
</evidence>
<evidence type="ECO:0000256" key="4">
    <source>
        <dbReference type="ARBA" id="ARBA00022801"/>
    </source>
</evidence>
<dbReference type="GO" id="GO:0016787">
    <property type="term" value="F:hydrolase activity"/>
    <property type="evidence" value="ECO:0007669"/>
    <property type="project" value="UniProtKB-KW"/>
</dbReference>
<dbReference type="InterPro" id="IPR050556">
    <property type="entry name" value="Type_II_TA_system_RNase"/>
</dbReference>
<evidence type="ECO:0000313" key="8">
    <source>
        <dbReference type="EMBL" id="SFV65572.1"/>
    </source>
</evidence>
<accession>A0A1W1CIQ3</accession>
<evidence type="ECO:0000256" key="1">
    <source>
        <dbReference type="ARBA" id="ARBA00001946"/>
    </source>
</evidence>
<dbReference type="Gene3D" id="3.40.50.1010">
    <property type="entry name" value="5'-nuclease"/>
    <property type="match status" value="1"/>
</dbReference>
<evidence type="ECO:0000256" key="5">
    <source>
        <dbReference type="ARBA" id="ARBA00022842"/>
    </source>
</evidence>
<feature type="domain" description="PIN" evidence="7">
    <location>
        <begin position="5"/>
        <end position="109"/>
    </location>
</feature>
<dbReference type="CDD" id="cd18738">
    <property type="entry name" value="PIN_VapC4-5_FitB-like"/>
    <property type="match status" value="1"/>
</dbReference>
<sequence length="122" mass="13758">MSGKILLDTNAVIYALNGGLKLPSAKYSISIITEMELFSYPKLSDLERENIKRLLNYFEIFNISEEIKDMTIEIRKNYGIKLPDSIICATALVNGAILISNDKQLSKIEGLDVLSLEDFLNR</sequence>
<dbReference type="SUPFAM" id="SSF88723">
    <property type="entry name" value="PIN domain-like"/>
    <property type="match status" value="1"/>
</dbReference>
<protein>
    <submittedName>
        <fullName evidence="8">PilT protein domain protein</fullName>
    </submittedName>
</protein>
<dbReference type="PANTHER" id="PTHR33653">
    <property type="entry name" value="RIBONUCLEASE VAPC2"/>
    <property type="match status" value="1"/>
</dbReference>